<evidence type="ECO:0000256" key="4">
    <source>
        <dbReference type="ARBA" id="ARBA00022583"/>
    </source>
</evidence>
<accession>A0A835M6C7</accession>
<dbReference type="Gene3D" id="1.25.40.90">
    <property type="match status" value="1"/>
</dbReference>
<dbReference type="GO" id="GO:0005546">
    <property type="term" value="F:phosphatidylinositol-4,5-bisphosphate binding"/>
    <property type="evidence" value="ECO:0007669"/>
    <property type="project" value="TreeGrafter"/>
</dbReference>
<protein>
    <recommendedName>
        <fullName evidence="10">ENTH domain-containing protein</fullName>
    </recommendedName>
</protein>
<evidence type="ECO:0000256" key="2">
    <source>
        <dbReference type="ARBA" id="ARBA00004555"/>
    </source>
</evidence>
<dbReference type="CDD" id="cd16987">
    <property type="entry name" value="ANTH_N_AP180_plant"/>
    <property type="match status" value="1"/>
</dbReference>
<dbReference type="GO" id="GO:0048268">
    <property type="term" value="P:clathrin coat assembly"/>
    <property type="evidence" value="ECO:0007669"/>
    <property type="project" value="InterPro"/>
</dbReference>
<keyword evidence="7" id="KW-0168">Coated pit</keyword>
<dbReference type="Gene3D" id="1.20.58.150">
    <property type="entry name" value="ANTH domain"/>
    <property type="match status" value="1"/>
</dbReference>
<dbReference type="GO" id="GO:0030136">
    <property type="term" value="C:clathrin-coated vesicle"/>
    <property type="evidence" value="ECO:0007669"/>
    <property type="project" value="UniProtKB-SubCell"/>
</dbReference>
<proteinExistence type="predicted"/>
<dbReference type="InterPro" id="IPR004330">
    <property type="entry name" value="FAR1_DNA_bnd_dom"/>
</dbReference>
<keyword evidence="8" id="KW-0968">Cytoplasmic vesicle</keyword>
<gene>
    <name evidence="11" type="ORF">IFM89_039059</name>
</gene>
<dbReference type="FunFam" id="1.25.40.90:FF:000019">
    <property type="entry name" value="Clathrin coat assembly protein"/>
    <property type="match status" value="1"/>
</dbReference>
<evidence type="ECO:0000256" key="3">
    <source>
        <dbReference type="ARBA" id="ARBA00004600"/>
    </source>
</evidence>
<keyword evidence="4" id="KW-0254">Endocytosis</keyword>
<evidence type="ECO:0000256" key="1">
    <source>
        <dbReference type="ARBA" id="ARBA00004132"/>
    </source>
</evidence>
<dbReference type="InterPro" id="IPR011417">
    <property type="entry name" value="ANTH_dom"/>
</dbReference>
<evidence type="ECO:0000256" key="8">
    <source>
        <dbReference type="ARBA" id="ARBA00023329"/>
    </source>
</evidence>
<evidence type="ECO:0000313" key="12">
    <source>
        <dbReference type="Proteomes" id="UP000631114"/>
    </source>
</evidence>
<name>A0A835M6C7_9MAGN</name>
<dbReference type="SMART" id="SM00273">
    <property type="entry name" value="ENTH"/>
    <property type="match status" value="1"/>
</dbReference>
<dbReference type="SUPFAM" id="SSF89009">
    <property type="entry name" value="GAT-like domain"/>
    <property type="match status" value="1"/>
</dbReference>
<dbReference type="GO" id="GO:0000149">
    <property type="term" value="F:SNARE binding"/>
    <property type="evidence" value="ECO:0007669"/>
    <property type="project" value="TreeGrafter"/>
</dbReference>
<dbReference type="PANTHER" id="PTHR22951">
    <property type="entry name" value="CLATHRIN ASSEMBLY PROTEIN"/>
    <property type="match status" value="1"/>
</dbReference>
<keyword evidence="12" id="KW-1185">Reference proteome</keyword>
<dbReference type="Pfam" id="PF03101">
    <property type="entry name" value="FAR1"/>
    <property type="match status" value="1"/>
</dbReference>
<dbReference type="InterPro" id="IPR013809">
    <property type="entry name" value="ENTH"/>
</dbReference>
<comment type="caution">
    <text evidence="11">The sequence shown here is derived from an EMBL/GenBank/DDBJ whole genome shotgun (WGS) entry which is preliminary data.</text>
</comment>
<evidence type="ECO:0000256" key="7">
    <source>
        <dbReference type="ARBA" id="ARBA00023176"/>
    </source>
</evidence>
<dbReference type="FunFam" id="1.20.58.150:FF:000005">
    <property type="entry name" value="putative clathrin assembly protein At2g25430"/>
    <property type="match status" value="1"/>
</dbReference>
<dbReference type="GO" id="GO:0006900">
    <property type="term" value="P:vesicle budding from membrane"/>
    <property type="evidence" value="ECO:0007669"/>
    <property type="project" value="TreeGrafter"/>
</dbReference>
<evidence type="ECO:0000256" key="9">
    <source>
        <dbReference type="SAM" id="MobiDB-lite"/>
    </source>
</evidence>
<dbReference type="OrthoDB" id="44015at2759"/>
<evidence type="ECO:0000256" key="6">
    <source>
        <dbReference type="ARBA" id="ARBA00023136"/>
    </source>
</evidence>
<dbReference type="InterPro" id="IPR014712">
    <property type="entry name" value="ANTH_dom_sf"/>
</dbReference>
<evidence type="ECO:0000259" key="10">
    <source>
        <dbReference type="PROSITE" id="PS50942"/>
    </source>
</evidence>
<organism evidence="11 12">
    <name type="scientific">Coptis chinensis</name>
    <dbReference type="NCBI Taxonomy" id="261450"/>
    <lineage>
        <taxon>Eukaryota</taxon>
        <taxon>Viridiplantae</taxon>
        <taxon>Streptophyta</taxon>
        <taxon>Embryophyta</taxon>
        <taxon>Tracheophyta</taxon>
        <taxon>Spermatophyta</taxon>
        <taxon>Magnoliopsida</taxon>
        <taxon>Ranunculales</taxon>
        <taxon>Ranunculaceae</taxon>
        <taxon>Coptidoideae</taxon>
        <taxon>Coptis</taxon>
    </lineage>
</organism>
<dbReference type="EMBL" id="JADFTS010000004">
    <property type="protein sequence ID" value="KAF9612341.1"/>
    <property type="molecule type" value="Genomic_DNA"/>
</dbReference>
<dbReference type="Proteomes" id="UP000631114">
    <property type="component" value="Unassembled WGS sequence"/>
</dbReference>
<dbReference type="InterPro" id="IPR045192">
    <property type="entry name" value="AP180-like"/>
</dbReference>
<evidence type="ECO:0000256" key="5">
    <source>
        <dbReference type="ARBA" id="ARBA00023034"/>
    </source>
</evidence>
<dbReference type="GO" id="GO:0032050">
    <property type="term" value="F:clathrin heavy chain binding"/>
    <property type="evidence" value="ECO:0007669"/>
    <property type="project" value="TreeGrafter"/>
</dbReference>
<keyword evidence="6" id="KW-0472">Membrane</keyword>
<sequence length="748" mass="83899">MLWNAYIYLPMALRKAIGAVKDQTTISIAKVSNSTSLSDLDVAIVKATRHEEYPADERYIREILSLTCYSRAHVSSCVNTISRRLNKTRNWTVALKTLMLIHRLLNDGDNAYEQEISFATRRGTRLLNMSDFRDSSQSGSWDYSAFVRTYALYLDERLEFKMYGRRGRHNGHRGDEEDEDGKMATTVPTGTPVREMKNEKIFTRTQHLQSLLERLLACRPTGDAKNNRVVLVALYPVMKESFQLYFDITEIMGILVDRFMELEVPDCGKVHEVFIRISKQFDELEHFYGWSKAVGVARSSDYPEVEKITQKKLEIMDEFIRDKSILAQSKKVPPKAPETQISDALHEEKTEEVVEEDMNAIKALPPPESFVEETEQKAEDKQEDITAEIIDAQNTQQQTDLLDLRDDNITSAYQGDTLALALFDGGSETVATKPAWEAFKPEDTPDWESALVETATNLSNQKASLGGGFDTLLLDGMYQQSTVAAAMAGSVGTGSASSVALGASGKPPMLALPAPPTSDGNAQLVNADPFAASLSVAPPSYVQMSDMEKKQKLLMDEQFMWQQYARNGLSNEADARNEQTNENDFNLFSGKLGGEDLDKNAIMFSMCFKTSNEAFEFYNEYAKVVGFSVRKGVYRFLKDIPVKRNFVCSCQGQSTNSKHVRKCARSADLNLRRGDTFYESGVCGFVATENSDKRKERSRISRCGNYSETGHTKTTCTWPKPQSQGLPSDYILTVPDHDVLHGPQTPHI</sequence>
<dbReference type="PROSITE" id="PS50942">
    <property type="entry name" value="ENTH"/>
    <property type="match status" value="1"/>
</dbReference>
<dbReference type="PANTHER" id="PTHR22951:SF12">
    <property type="entry name" value="OS05G0426100 PROTEIN"/>
    <property type="match status" value="1"/>
</dbReference>
<dbReference type="GO" id="GO:0005905">
    <property type="term" value="C:clathrin-coated pit"/>
    <property type="evidence" value="ECO:0007669"/>
    <property type="project" value="UniProtKB-SubCell"/>
</dbReference>
<comment type="subcellular location">
    <subcellularLocation>
        <location evidence="1">Cytoplasmic vesicle</location>
        <location evidence="1">Clathrin-coated vesicle</location>
    </subcellularLocation>
    <subcellularLocation>
        <location evidence="2">Golgi apparatus</location>
    </subcellularLocation>
    <subcellularLocation>
        <location evidence="3">Membrane</location>
        <location evidence="3">Clathrin-coated pit</location>
    </subcellularLocation>
</comment>
<dbReference type="GO" id="GO:0005545">
    <property type="term" value="F:1-phosphatidylinositol binding"/>
    <property type="evidence" value="ECO:0007669"/>
    <property type="project" value="InterPro"/>
</dbReference>
<keyword evidence="5" id="KW-0333">Golgi apparatus</keyword>
<dbReference type="GO" id="GO:0005794">
    <property type="term" value="C:Golgi apparatus"/>
    <property type="evidence" value="ECO:0007669"/>
    <property type="project" value="UniProtKB-SubCell"/>
</dbReference>
<feature type="domain" description="ENTH" evidence="10">
    <location>
        <begin position="32"/>
        <end position="168"/>
    </location>
</feature>
<dbReference type="AlphaFoldDB" id="A0A835M6C7"/>
<dbReference type="InterPro" id="IPR008942">
    <property type="entry name" value="ENTH_VHS"/>
</dbReference>
<dbReference type="InterPro" id="IPR048050">
    <property type="entry name" value="ANTH_N_plant"/>
</dbReference>
<feature type="region of interest" description="Disordered" evidence="9">
    <location>
        <begin position="168"/>
        <end position="190"/>
    </location>
</feature>
<dbReference type="SUPFAM" id="SSF48464">
    <property type="entry name" value="ENTH/VHS domain"/>
    <property type="match status" value="1"/>
</dbReference>
<evidence type="ECO:0000313" key="11">
    <source>
        <dbReference type="EMBL" id="KAF9612341.1"/>
    </source>
</evidence>
<dbReference type="GO" id="GO:0072583">
    <property type="term" value="P:clathrin-dependent endocytosis"/>
    <property type="evidence" value="ECO:0007669"/>
    <property type="project" value="InterPro"/>
</dbReference>
<dbReference type="Pfam" id="PF07651">
    <property type="entry name" value="ANTH"/>
    <property type="match status" value="1"/>
</dbReference>
<reference evidence="11 12" key="1">
    <citation type="submission" date="2020-10" db="EMBL/GenBank/DDBJ databases">
        <title>The Coptis chinensis genome and diversification of protoberbering-type alkaloids.</title>
        <authorList>
            <person name="Wang B."/>
            <person name="Shu S."/>
            <person name="Song C."/>
            <person name="Liu Y."/>
        </authorList>
    </citation>
    <scope>NUCLEOTIDE SEQUENCE [LARGE SCALE GENOMIC DNA]</scope>
    <source>
        <strain evidence="11">HL-2020</strain>
        <tissue evidence="11">Leaf</tissue>
    </source>
</reference>